<dbReference type="InterPro" id="IPR018193">
    <property type="entry name" value="Glyc_kinase_flavodox-like_fold"/>
</dbReference>
<dbReference type="InterPro" id="IPR018197">
    <property type="entry name" value="Glycerate_kinase_RE-like"/>
</dbReference>
<keyword evidence="3 4" id="KW-0418">Kinase</keyword>
<dbReference type="PANTHER" id="PTHR21599:SF0">
    <property type="entry name" value="GLYCERATE KINASE"/>
    <property type="match status" value="1"/>
</dbReference>
<evidence type="ECO:0000313" key="6">
    <source>
        <dbReference type="Proteomes" id="UP000315434"/>
    </source>
</evidence>
<dbReference type="Gene3D" id="3.90.1510.10">
    <property type="entry name" value="Glycerate kinase, domain 2"/>
    <property type="match status" value="1"/>
</dbReference>
<sequence length="408" mass="41852">MPFRVVVAPSGFKESLSAEQAADCIEKGVLRAFPGSEVVKAPMADGGEGFTRALIGATNGTIHPVTVTGPLGQPVSAFIGFLGGCPEPTAVIEMAAAAGLSLVPRDRRNPCLTTSYGVGELVRAALDGGAKRILLGCGDSGINDGGAGMAQALGVRLLDAAGCDLDRGGAALAKLNRIDLGNRDPRLSGVRIDAAVNWHNQLLGERGVARVFGPQKGATPQQVEELAAAMDIYAARIEDATGLDVGSAPGAGASGGLGAAVLGLLCGKLHPRYDIVMQYLDIDDYLRNADLVITAEGSLDGQTPFGKVPAEIARRAKEAGVPVVALAGTIGKGVRLNLEYGIDAFASILTRPCSLEDAISSAPKLLARAAEDAVRMIMIGTTLRIRGRVRVPSSIGTGMPEAFAGARP</sequence>
<dbReference type="NCBIfam" id="TIGR00045">
    <property type="entry name" value="glycerate kinase"/>
    <property type="match status" value="1"/>
</dbReference>
<dbReference type="PIRSF" id="PIRSF006078">
    <property type="entry name" value="GlxK"/>
    <property type="match status" value="1"/>
</dbReference>
<evidence type="ECO:0000256" key="3">
    <source>
        <dbReference type="ARBA" id="ARBA00022777"/>
    </source>
</evidence>
<evidence type="ECO:0000313" key="5">
    <source>
        <dbReference type="EMBL" id="TRA97941.1"/>
    </source>
</evidence>
<dbReference type="Gene3D" id="3.40.50.10350">
    <property type="entry name" value="Glycerate kinase, domain 1"/>
    <property type="match status" value="1"/>
</dbReference>
<dbReference type="GO" id="GO:0031388">
    <property type="term" value="P:organic acid phosphorylation"/>
    <property type="evidence" value="ECO:0007669"/>
    <property type="project" value="UniProtKB-UniRule"/>
</dbReference>
<dbReference type="InterPro" id="IPR036129">
    <property type="entry name" value="Glycerate_kinase_sf"/>
</dbReference>
<evidence type="ECO:0000256" key="2">
    <source>
        <dbReference type="ARBA" id="ARBA00022679"/>
    </source>
</evidence>
<dbReference type="RefSeq" id="WP_142842973.1">
    <property type="nucleotide sequence ID" value="NZ_SGNY01000009.1"/>
</dbReference>
<protein>
    <submittedName>
        <fullName evidence="5">Glycerate kinase</fullName>
    </submittedName>
</protein>
<dbReference type="GO" id="GO:0008887">
    <property type="term" value="F:glycerate kinase activity"/>
    <property type="evidence" value="ECO:0007669"/>
    <property type="project" value="UniProtKB-UniRule"/>
</dbReference>
<name>A0A546XB25_RHIRH</name>
<dbReference type="Proteomes" id="UP000315434">
    <property type="component" value="Unassembled WGS sequence"/>
</dbReference>
<dbReference type="SUPFAM" id="SSF110738">
    <property type="entry name" value="Glycerate kinase I"/>
    <property type="match status" value="1"/>
</dbReference>
<dbReference type="PANTHER" id="PTHR21599">
    <property type="entry name" value="GLYCERATE KINASE"/>
    <property type="match status" value="1"/>
</dbReference>
<evidence type="ECO:0000256" key="1">
    <source>
        <dbReference type="ARBA" id="ARBA00006284"/>
    </source>
</evidence>
<evidence type="ECO:0000256" key="4">
    <source>
        <dbReference type="PIRNR" id="PIRNR006078"/>
    </source>
</evidence>
<comment type="similarity">
    <text evidence="1 4">Belongs to the glycerate kinase type-1 family.</text>
</comment>
<organism evidence="5 6">
    <name type="scientific">Rhizobium rhizogenes</name>
    <name type="common">Agrobacterium rhizogenes</name>
    <dbReference type="NCBI Taxonomy" id="359"/>
    <lineage>
        <taxon>Bacteria</taxon>
        <taxon>Pseudomonadati</taxon>
        <taxon>Pseudomonadota</taxon>
        <taxon>Alphaproteobacteria</taxon>
        <taxon>Hyphomicrobiales</taxon>
        <taxon>Rhizobiaceae</taxon>
        <taxon>Rhizobium/Agrobacterium group</taxon>
        <taxon>Rhizobium</taxon>
    </lineage>
</organism>
<dbReference type="EMBL" id="SGNY01000009">
    <property type="protein sequence ID" value="TRA97941.1"/>
    <property type="molecule type" value="Genomic_DNA"/>
</dbReference>
<gene>
    <name evidence="5" type="ORF">EXN68_22680</name>
</gene>
<accession>A0A546XB25</accession>
<dbReference type="InterPro" id="IPR004381">
    <property type="entry name" value="Glycerate_kinase"/>
</dbReference>
<dbReference type="OrthoDB" id="9774290at2"/>
<dbReference type="Pfam" id="PF02595">
    <property type="entry name" value="Gly_kinase"/>
    <property type="match status" value="1"/>
</dbReference>
<dbReference type="AlphaFoldDB" id="A0A546XB25"/>
<proteinExistence type="inferred from homology"/>
<reference evidence="5 6" key="1">
    <citation type="journal article" date="2019" name="Appl. Microbiol. Biotechnol.">
        <title>Differential efficiency of wild type rhizogenic strains for rol gene transformation of plants.</title>
        <authorList>
            <person name="Desmet S."/>
            <person name="De Keyser E."/>
            <person name="Van Vaerenbergh J."/>
            <person name="Baeyen S."/>
            <person name="Van Huylenbroeck J."/>
            <person name="Geelen D."/>
            <person name="Dhooghe E."/>
        </authorList>
    </citation>
    <scope>NUCLEOTIDE SEQUENCE [LARGE SCALE GENOMIC DNA]</scope>
    <source>
        <strain evidence="5 6">GBBC3284</strain>
    </source>
</reference>
<comment type="caution">
    <text evidence="5">The sequence shown here is derived from an EMBL/GenBank/DDBJ whole genome shotgun (WGS) entry which is preliminary data.</text>
</comment>
<keyword evidence="2 4" id="KW-0808">Transferase</keyword>